<organism evidence="1 2">
    <name type="scientific">Lynx pardinus</name>
    <name type="common">Iberian lynx</name>
    <name type="synonym">Felis pardina</name>
    <dbReference type="NCBI Taxonomy" id="191816"/>
    <lineage>
        <taxon>Eukaryota</taxon>
        <taxon>Metazoa</taxon>
        <taxon>Chordata</taxon>
        <taxon>Craniata</taxon>
        <taxon>Vertebrata</taxon>
        <taxon>Euteleostomi</taxon>
        <taxon>Mammalia</taxon>
        <taxon>Eutheria</taxon>
        <taxon>Laurasiatheria</taxon>
        <taxon>Carnivora</taxon>
        <taxon>Feliformia</taxon>
        <taxon>Felidae</taxon>
        <taxon>Felinae</taxon>
        <taxon>Lynx</taxon>
    </lineage>
</organism>
<proteinExistence type="predicted"/>
<keyword evidence="1" id="KW-0689">Ribosomal protein</keyword>
<name>A0A485PDC9_LYNPA</name>
<evidence type="ECO:0000313" key="2">
    <source>
        <dbReference type="Proteomes" id="UP000386466"/>
    </source>
</evidence>
<reference evidence="1 2" key="1">
    <citation type="submission" date="2019-01" db="EMBL/GenBank/DDBJ databases">
        <authorList>
            <person name="Alioto T."/>
            <person name="Alioto T."/>
        </authorList>
    </citation>
    <scope>NUCLEOTIDE SEQUENCE [LARGE SCALE GENOMIC DNA]</scope>
</reference>
<dbReference type="Proteomes" id="UP000386466">
    <property type="component" value="Unassembled WGS sequence"/>
</dbReference>
<gene>
    <name evidence="1" type="ORF">LYPA_23C018492</name>
</gene>
<dbReference type="AlphaFoldDB" id="A0A485PDC9"/>
<accession>A0A485PDC9</accession>
<protein>
    <submittedName>
        <fullName evidence="1">40s ribosomal protein sa-like</fullName>
    </submittedName>
</protein>
<dbReference type="EMBL" id="CAAGRJ010036064">
    <property type="protein sequence ID" value="VFV44631.1"/>
    <property type="molecule type" value="Genomic_DNA"/>
</dbReference>
<evidence type="ECO:0000313" key="1">
    <source>
        <dbReference type="EMBL" id="VFV44631.1"/>
    </source>
</evidence>
<dbReference type="GO" id="GO:0005840">
    <property type="term" value="C:ribosome"/>
    <property type="evidence" value="ECO:0007669"/>
    <property type="project" value="UniProtKB-KW"/>
</dbReference>
<keyword evidence="1" id="KW-0687">Ribonucleoprotein</keyword>
<sequence>MRSTVSREHSRRLCLISSLVEIPGTEEEERATAKQSVTKKEFQGKGTSLAPEFIATKLQVVAGSEGTQGTSVPVGGSLLKTRACNSPARLKTGLQPPRLTPLDQQLLSGVKLFFHGLLN</sequence>
<keyword evidence="2" id="KW-1185">Reference proteome</keyword>